<dbReference type="EMBL" id="JANBQF010000069">
    <property type="protein sequence ID" value="KAJ2006198.1"/>
    <property type="molecule type" value="Genomic_DNA"/>
</dbReference>
<dbReference type="Proteomes" id="UP001150907">
    <property type="component" value="Unassembled WGS sequence"/>
</dbReference>
<evidence type="ECO:0000256" key="1">
    <source>
        <dbReference type="SAM" id="MobiDB-lite"/>
    </source>
</evidence>
<protein>
    <submittedName>
        <fullName evidence="2">Uncharacterized protein</fullName>
    </submittedName>
</protein>
<evidence type="ECO:0000313" key="2">
    <source>
        <dbReference type="EMBL" id="KAJ2006198.1"/>
    </source>
</evidence>
<sequence>MPPKKYEGREEEYKGKPIRFAVVIAMGPDLDSLTFDMSADADEMVQNLPRMIHEQHGLEVEFSVDDVRHVISNTKQASLPYPNETFEINDIGNKSVLSVTPADYWLAAYTEGTMQDNGGLNGAEANDIYGAYDVSDDDATTGAKKVKAIPIEQEELSNDDEAPSYDSAKHYRGNVYSPADYYSGPDDDY</sequence>
<dbReference type="AlphaFoldDB" id="A0A9W8BKM0"/>
<keyword evidence="3" id="KW-1185">Reference proteome</keyword>
<feature type="compositionally biased region" description="Acidic residues" evidence="1">
    <location>
        <begin position="152"/>
        <end position="163"/>
    </location>
</feature>
<proteinExistence type="predicted"/>
<evidence type="ECO:0000313" key="3">
    <source>
        <dbReference type="Proteomes" id="UP001150907"/>
    </source>
</evidence>
<reference evidence="2" key="1">
    <citation type="submission" date="2022-07" db="EMBL/GenBank/DDBJ databases">
        <title>Phylogenomic reconstructions and comparative analyses of Kickxellomycotina fungi.</title>
        <authorList>
            <person name="Reynolds N.K."/>
            <person name="Stajich J.E."/>
            <person name="Barry K."/>
            <person name="Grigoriev I.V."/>
            <person name="Crous P."/>
            <person name="Smith M.E."/>
        </authorList>
    </citation>
    <scope>NUCLEOTIDE SEQUENCE</scope>
    <source>
        <strain evidence="2">IMI 214461</strain>
    </source>
</reference>
<gene>
    <name evidence="2" type="ORF">H4R26_001512</name>
</gene>
<name>A0A9W8BKM0_9FUNG</name>
<organism evidence="2 3">
    <name type="scientific">Coemansia thaxteri</name>
    <dbReference type="NCBI Taxonomy" id="2663907"/>
    <lineage>
        <taxon>Eukaryota</taxon>
        <taxon>Fungi</taxon>
        <taxon>Fungi incertae sedis</taxon>
        <taxon>Zoopagomycota</taxon>
        <taxon>Kickxellomycotina</taxon>
        <taxon>Kickxellomycetes</taxon>
        <taxon>Kickxellales</taxon>
        <taxon>Kickxellaceae</taxon>
        <taxon>Coemansia</taxon>
    </lineage>
</organism>
<accession>A0A9W8BKM0</accession>
<feature type="region of interest" description="Disordered" evidence="1">
    <location>
        <begin position="145"/>
        <end position="189"/>
    </location>
</feature>
<comment type="caution">
    <text evidence="2">The sequence shown here is derived from an EMBL/GenBank/DDBJ whole genome shotgun (WGS) entry which is preliminary data.</text>
</comment>